<dbReference type="GO" id="GO:0070973">
    <property type="term" value="P:protein localization to endoplasmic reticulum exit site"/>
    <property type="evidence" value="ECO:0007669"/>
    <property type="project" value="UniProtKB-UniRule"/>
</dbReference>
<dbReference type="InterPro" id="IPR008417">
    <property type="entry name" value="BAP29/BAP31"/>
</dbReference>
<sequence length="197" mass="22127">MALYYNLVFGILVFEMIFFTVLSLPYPRKIRRTVLMTVSAPFQNEQFQIALKCVLGFILVLFIDSVNRVYTVTAELHSTAGQQAALSGMVNDRSEVQARRFYAQRNMYLCGFTLFLTLILSRTYSLVAELIITKDKLDLVKGNSDLKTGAKGGDSAEIAELKKELAKKDEDLEILKEQASGLSSDYEAISNTAKPRF</sequence>
<dbReference type="InterPro" id="IPR041672">
    <property type="entry name" value="Bap31/Bap29_C"/>
</dbReference>
<evidence type="ECO:0000256" key="12">
    <source>
        <dbReference type="SAM" id="Coils"/>
    </source>
</evidence>
<feature type="domain" description="BAP29/BAP31 transmembrane" evidence="13">
    <location>
        <begin position="1"/>
        <end position="137"/>
    </location>
</feature>
<dbReference type="InterPro" id="IPR040463">
    <property type="entry name" value="BAP29/BAP31_N"/>
</dbReference>
<evidence type="ECO:0000256" key="3">
    <source>
        <dbReference type="ARBA" id="ARBA00022448"/>
    </source>
</evidence>
<evidence type="ECO:0000256" key="2">
    <source>
        <dbReference type="ARBA" id="ARBA00007956"/>
    </source>
</evidence>
<dbReference type="OrthoDB" id="435607at2759"/>
<dbReference type="GO" id="GO:0006886">
    <property type="term" value="P:intracellular protein transport"/>
    <property type="evidence" value="ECO:0007669"/>
    <property type="project" value="UniProtKB-UniRule"/>
</dbReference>
<dbReference type="Pfam" id="PF18035">
    <property type="entry name" value="Bap31_Bap29_C"/>
    <property type="match status" value="1"/>
</dbReference>
<reference evidence="15" key="1">
    <citation type="submission" date="2022-03" db="EMBL/GenBank/DDBJ databases">
        <authorList>
            <person name="Legras J.-L."/>
            <person name="Devillers H."/>
            <person name="Grondin C."/>
        </authorList>
    </citation>
    <scope>NUCLEOTIDE SEQUENCE</scope>
    <source>
        <strain evidence="15">CLIB 1423</strain>
    </source>
</reference>
<keyword evidence="16" id="KW-1185">Reference proteome</keyword>
<feature type="domain" description="Bap31/Bap29 cytoplasmic coiled-coil" evidence="14">
    <location>
        <begin position="157"/>
        <end position="189"/>
    </location>
</feature>
<evidence type="ECO:0000256" key="9">
    <source>
        <dbReference type="ARBA" id="ARBA00023054"/>
    </source>
</evidence>
<dbReference type="Proteomes" id="UP000837801">
    <property type="component" value="Unassembled WGS sequence"/>
</dbReference>
<comment type="caution">
    <text evidence="15">The sequence shown here is derived from an EMBL/GenBank/DDBJ whole genome shotgun (WGS) entry which is preliminary data.</text>
</comment>
<evidence type="ECO:0000259" key="14">
    <source>
        <dbReference type="Pfam" id="PF18035"/>
    </source>
</evidence>
<evidence type="ECO:0000256" key="5">
    <source>
        <dbReference type="ARBA" id="ARBA00022824"/>
    </source>
</evidence>
<feature type="transmembrane region" description="Helical" evidence="11">
    <location>
        <begin position="107"/>
        <end position="127"/>
    </location>
</feature>
<comment type="similarity">
    <text evidence="2 11">Belongs to the BCAP29/BCAP31 family.</text>
</comment>
<name>A0A9P0QUF7_9ASCO</name>
<dbReference type="AlphaFoldDB" id="A0A9P0QUF7"/>
<evidence type="ECO:0000313" key="15">
    <source>
        <dbReference type="EMBL" id="CAH2355250.1"/>
    </source>
</evidence>
<dbReference type="GO" id="GO:0005789">
    <property type="term" value="C:endoplasmic reticulum membrane"/>
    <property type="evidence" value="ECO:0007669"/>
    <property type="project" value="UniProtKB-SubCell"/>
</dbReference>
<keyword evidence="6 11" id="KW-0931">ER-Golgi transport</keyword>
<keyword evidence="7 11" id="KW-0653">Protein transport</keyword>
<evidence type="ECO:0000256" key="4">
    <source>
        <dbReference type="ARBA" id="ARBA00022692"/>
    </source>
</evidence>
<dbReference type="PANTHER" id="PTHR12701:SF20">
    <property type="entry name" value="ENDOPLASMIC RETICULUM TRANSMEMBRANE PROTEIN"/>
    <property type="match status" value="1"/>
</dbReference>
<keyword evidence="8 11" id="KW-1133">Transmembrane helix</keyword>
<evidence type="ECO:0000259" key="13">
    <source>
        <dbReference type="Pfam" id="PF05529"/>
    </source>
</evidence>
<evidence type="ECO:0000256" key="6">
    <source>
        <dbReference type="ARBA" id="ARBA00022892"/>
    </source>
</evidence>
<dbReference type="Pfam" id="PF05529">
    <property type="entry name" value="Bap31"/>
    <property type="match status" value="1"/>
</dbReference>
<keyword evidence="3 11" id="KW-0813">Transport</keyword>
<organism evidence="15 16">
    <name type="scientific">[Candida] railenensis</name>
    <dbReference type="NCBI Taxonomy" id="45579"/>
    <lineage>
        <taxon>Eukaryota</taxon>
        <taxon>Fungi</taxon>
        <taxon>Dikarya</taxon>
        <taxon>Ascomycota</taxon>
        <taxon>Saccharomycotina</taxon>
        <taxon>Pichiomycetes</taxon>
        <taxon>Debaryomycetaceae</taxon>
        <taxon>Kurtzmaniella</taxon>
    </lineage>
</organism>
<feature type="transmembrane region" description="Helical" evidence="11">
    <location>
        <begin position="46"/>
        <end position="63"/>
    </location>
</feature>
<dbReference type="EMBL" id="CAKXYY010000023">
    <property type="protein sequence ID" value="CAH2355250.1"/>
    <property type="molecule type" value="Genomic_DNA"/>
</dbReference>
<keyword evidence="10 11" id="KW-0472">Membrane</keyword>
<keyword evidence="5 11" id="KW-0256">Endoplasmic reticulum</keyword>
<keyword evidence="9 12" id="KW-0175">Coiled coil</keyword>
<accession>A0A9P0QUF7</accession>
<protein>
    <recommendedName>
        <fullName evidence="11">Endoplasmic reticulum transmembrane protein</fullName>
    </recommendedName>
</protein>
<dbReference type="GO" id="GO:0006888">
    <property type="term" value="P:endoplasmic reticulum to Golgi vesicle-mediated transport"/>
    <property type="evidence" value="ECO:0007669"/>
    <property type="project" value="UniProtKB-UniRule"/>
</dbReference>
<dbReference type="PANTHER" id="PTHR12701">
    <property type="entry name" value="BCR-ASSOCIATED PROTEIN, BAP"/>
    <property type="match status" value="1"/>
</dbReference>
<proteinExistence type="inferred from homology"/>
<gene>
    <name evidence="15" type="ORF">CLIB1423_23S01178</name>
</gene>
<evidence type="ECO:0000256" key="10">
    <source>
        <dbReference type="ARBA" id="ARBA00023136"/>
    </source>
</evidence>
<comment type="function">
    <text evidence="11">May play a role in anterograde transport of membrane proteins from the endoplasmic reticulum to the Golgi.</text>
</comment>
<comment type="subcellular location">
    <subcellularLocation>
        <location evidence="1 11">Endoplasmic reticulum membrane</location>
        <topology evidence="1 11">Multi-pass membrane protein</topology>
    </subcellularLocation>
</comment>
<keyword evidence="4 11" id="KW-0812">Transmembrane</keyword>
<evidence type="ECO:0000256" key="7">
    <source>
        <dbReference type="ARBA" id="ARBA00022927"/>
    </source>
</evidence>
<evidence type="ECO:0000256" key="11">
    <source>
        <dbReference type="RuleBase" id="RU367026"/>
    </source>
</evidence>
<feature type="coiled-coil region" evidence="12">
    <location>
        <begin position="158"/>
        <end position="185"/>
    </location>
</feature>
<evidence type="ECO:0000256" key="1">
    <source>
        <dbReference type="ARBA" id="ARBA00004477"/>
    </source>
</evidence>
<feature type="transmembrane region" description="Helical" evidence="11">
    <location>
        <begin position="7"/>
        <end position="26"/>
    </location>
</feature>
<evidence type="ECO:0000256" key="8">
    <source>
        <dbReference type="ARBA" id="ARBA00022989"/>
    </source>
</evidence>
<evidence type="ECO:0000313" key="16">
    <source>
        <dbReference type="Proteomes" id="UP000837801"/>
    </source>
</evidence>